<proteinExistence type="predicted"/>
<evidence type="ECO:0000256" key="4">
    <source>
        <dbReference type="SAM" id="Phobius"/>
    </source>
</evidence>
<dbReference type="Pfam" id="PF07690">
    <property type="entry name" value="MFS_1"/>
    <property type="match status" value="1"/>
</dbReference>
<feature type="transmembrane region" description="Helical" evidence="4">
    <location>
        <begin position="227"/>
        <end position="248"/>
    </location>
</feature>
<dbReference type="Proteomes" id="UP000253940">
    <property type="component" value="Chromosome"/>
</dbReference>
<dbReference type="Gene3D" id="1.20.1250.20">
    <property type="entry name" value="MFS general substrate transporter like domains"/>
    <property type="match status" value="1"/>
</dbReference>
<feature type="domain" description="Major facilitator superfamily (MFS) profile" evidence="5">
    <location>
        <begin position="15"/>
        <end position="398"/>
    </location>
</feature>
<keyword evidence="2 4" id="KW-1133">Transmembrane helix</keyword>
<evidence type="ECO:0000256" key="1">
    <source>
        <dbReference type="ARBA" id="ARBA00022692"/>
    </source>
</evidence>
<keyword evidence="1 4" id="KW-0812">Transmembrane</keyword>
<dbReference type="InterPro" id="IPR020846">
    <property type="entry name" value="MFS_dom"/>
</dbReference>
<feature type="transmembrane region" description="Helical" evidence="4">
    <location>
        <begin position="312"/>
        <end position="331"/>
    </location>
</feature>
<dbReference type="AlphaFoldDB" id="A0A345P565"/>
<dbReference type="PROSITE" id="PS50850">
    <property type="entry name" value="MFS"/>
    <property type="match status" value="1"/>
</dbReference>
<feature type="transmembrane region" description="Helical" evidence="4">
    <location>
        <begin position="288"/>
        <end position="306"/>
    </location>
</feature>
<keyword evidence="7" id="KW-1185">Reference proteome</keyword>
<dbReference type="RefSeq" id="WP_114898534.1">
    <property type="nucleotide sequence ID" value="NZ_CP031222.1"/>
</dbReference>
<name>A0A345P565_9GAMM</name>
<dbReference type="CDD" id="cd17324">
    <property type="entry name" value="MFS_NepI_like"/>
    <property type="match status" value="1"/>
</dbReference>
<feature type="transmembrane region" description="Helical" evidence="4">
    <location>
        <begin position="111"/>
        <end position="133"/>
    </location>
</feature>
<evidence type="ECO:0000259" key="5">
    <source>
        <dbReference type="PROSITE" id="PS50850"/>
    </source>
</evidence>
<evidence type="ECO:0000313" key="7">
    <source>
        <dbReference type="Proteomes" id="UP000253940"/>
    </source>
</evidence>
<dbReference type="KEGG" id="mbah:HYN46_06005"/>
<feature type="transmembrane region" description="Helical" evidence="4">
    <location>
        <begin position="88"/>
        <end position="105"/>
    </location>
</feature>
<sequence length="402" mass="42855">MKTIPETTKDITVTNIYPSRALIFLLACSCGLIVANLYYAQPLIGLIAPDIHLSPVASGLIVTLTQIGYCLGLLLLVPLSDLLENRKLVLWGMGGGLLTLIAAALSQTAMVFLFSCFCIGLGSISAQILILVAAHMAPAEVRGRVVGKVMSGLLIGIMMARPVSSFIAASLGWRSVYELSAVAMVILMGVLWRLLPSRVPEAQQHYPELIGSLWKLFVHTPELRRRAAYQATLFASFSLYWTAVPLILASPRFGLTQNGIGLFALVGGAGAVAAPIAGWLADHGKSHLTTGLSITIVALAFLLAWYGGLHSLVALLVAGVILDFGVQTNLVVGQRTLFSLGEHARGRLNGLFIAIFFLGGAVGSALASVSYNYGGWPLVCVIGMIFPILALFLYSTEKPFKF</sequence>
<feature type="transmembrane region" description="Helical" evidence="4">
    <location>
        <begin position="145"/>
        <end position="164"/>
    </location>
</feature>
<gene>
    <name evidence="6" type="ORF">HYN46_06005</name>
</gene>
<protein>
    <submittedName>
        <fullName evidence="6">MFS transporter</fullName>
    </submittedName>
</protein>
<feature type="transmembrane region" description="Helical" evidence="4">
    <location>
        <begin position="260"/>
        <end position="281"/>
    </location>
</feature>
<reference evidence="6 7" key="1">
    <citation type="submission" date="2018-07" db="EMBL/GenBank/DDBJ databases">
        <title>Genome sequencing of Moraxellaceae gen. HYN0046.</title>
        <authorList>
            <person name="Kim M."/>
            <person name="Yi H."/>
        </authorList>
    </citation>
    <scope>NUCLEOTIDE SEQUENCE [LARGE SCALE GENOMIC DNA]</scope>
    <source>
        <strain evidence="6 7">HYN0046</strain>
    </source>
</reference>
<feature type="transmembrane region" description="Helical" evidence="4">
    <location>
        <begin position="176"/>
        <end position="195"/>
    </location>
</feature>
<evidence type="ECO:0000256" key="2">
    <source>
        <dbReference type="ARBA" id="ARBA00022989"/>
    </source>
</evidence>
<dbReference type="PANTHER" id="PTHR42910">
    <property type="entry name" value="TRANSPORTER SCO4007-RELATED"/>
    <property type="match status" value="1"/>
</dbReference>
<dbReference type="PANTHER" id="PTHR42910:SF1">
    <property type="entry name" value="MAJOR FACILITATOR SUPERFAMILY (MFS) PROFILE DOMAIN-CONTAINING PROTEIN"/>
    <property type="match status" value="1"/>
</dbReference>
<dbReference type="GO" id="GO:0022857">
    <property type="term" value="F:transmembrane transporter activity"/>
    <property type="evidence" value="ECO:0007669"/>
    <property type="project" value="InterPro"/>
</dbReference>
<dbReference type="InterPro" id="IPR011701">
    <property type="entry name" value="MFS"/>
</dbReference>
<dbReference type="InterPro" id="IPR036259">
    <property type="entry name" value="MFS_trans_sf"/>
</dbReference>
<evidence type="ECO:0000256" key="3">
    <source>
        <dbReference type="ARBA" id="ARBA00023136"/>
    </source>
</evidence>
<keyword evidence="3 4" id="KW-0472">Membrane</keyword>
<feature type="transmembrane region" description="Helical" evidence="4">
    <location>
        <begin position="351"/>
        <end position="369"/>
    </location>
</feature>
<dbReference type="OrthoDB" id="9815356at2"/>
<feature type="transmembrane region" description="Helical" evidence="4">
    <location>
        <begin position="21"/>
        <end position="39"/>
    </location>
</feature>
<evidence type="ECO:0000313" key="6">
    <source>
        <dbReference type="EMBL" id="AXI02424.1"/>
    </source>
</evidence>
<accession>A0A345P565</accession>
<dbReference type="EMBL" id="CP031222">
    <property type="protein sequence ID" value="AXI02424.1"/>
    <property type="molecule type" value="Genomic_DNA"/>
</dbReference>
<feature type="transmembrane region" description="Helical" evidence="4">
    <location>
        <begin position="51"/>
        <end position="76"/>
    </location>
</feature>
<feature type="transmembrane region" description="Helical" evidence="4">
    <location>
        <begin position="375"/>
        <end position="394"/>
    </location>
</feature>
<organism evidence="6 7">
    <name type="scientific">Aquirhabdus parva</name>
    <dbReference type="NCBI Taxonomy" id="2283318"/>
    <lineage>
        <taxon>Bacteria</taxon>
        <taxon>Pseudomonadati</taxon>
        <taxon>Pseudomonadota</taxon>
        <taxon>Gammaproteobacteria</taxon>
        <taxon>Moraxellales</taxon>
        <taxon>Moraxellaceae</taxon>
        <taxon>Aquirhabdus</taxon>
    </lineage>
</organism>
<dbReference type="SUPFAM" id="SSF103473">
    <property type="entry name" value="MFS general substrate transporter"/>
    <property type="match status" value="1"/>
</dbReference>